<dbReference type="KEGG" id="vg:8684099"/>
<dbReference type="OrthoDB" id="21836at10239"/>
<reference evidence="2" key="1">
    <citation type="submission" date="2009-07" db="EMBL/GenBank/DDBJ databases">
        <authorList>
            <person name="Kropinski A.M."/>
            <person name="Villegas A."/>
            <person name="Lingohr E.J."/>
        </authorList>
    </citation>
    <scope>NUCLEOTIDE SEQUENCE [LARGE SCALE GENOMIC DNA]</scope>
</reference>
<evidence type="ECO:0000313" key="2">
    <source>
        <dbReference type="Proteomes" id="UP000008986"/>
    </source>
</evidence>
<accession>C9DGC2</accession>
<keyword evidence="2" id="KW-1185">Reference proteome</keyword>
<dbReference type="Proteomes" id="UP000008986">
    <property type="component" value="Segment"/>
</dbReference>
<sequence>MTNAYHTAQRKGFTKGSANTYNCRICGHLTRPTGRGDNDGLRLCELCYELAGEENSYSDNKEFYDTPQNVLNMIAGVAKQGGDASRWDEMKADAERLLGIASVKVEAEAAPAAPTNDIPEAAKVAVERLLKRATETKEPCRTYATQASCLIAAKKMAQATANHFALDQSKDAVPADFFMMLIPNLNRWTFCIHLSEVIKRESSTGGFLGFCSDIYTY</sequence>
<organismHost>
    <name type="scientific">Delftia acidovorans</name>
    <name type="common">Pseudomonas acidovorans</name>
    <name type="synonym">Comamonas acidovorans</name>
    <dbReference type="NCBI Taxonomy" id="80866"/>
</organismHost>
<dbReference type="GeneID" id="8684099"/>
<organism evidence="1 2">
    <name type="scientific">Delftia phage PhiW-14</name>
    <name type="common">Deftia acidovorans bacteriophage phiW-14</name>
    <dbReference type="NCBI Taxonomy" id="665032"/>
    <lineage>
        <taxon>Viruses</taxon>
        <taxon>Duplodnaviria</taxon>
        <taxon>Heunggongvirae</taxon>
        <taxon>Uroviricota</taxon>
        <taxon>Caudoviricetes</taxon>
        <taxon>Ionavirus</taxon>
        <taxon>Ionavirus W14</taxon>
    </lineage>
</organism>
<protein>
    <submittedName>
        <fullName evidence="1">Uncharacterized protein</fullName>
    </submittedName>
</protein>
<evidence type="ECO:0000313" key="1">
    <source>
        <dbReference type="EMBL" id="ACV50173.1"/>
    </source>
</evidence>
<proteinExistence type="predicted"/>
<dbReference type="RefSeq" id="YP_003359005.1">
    <property type="nucleotide sequence ID" value="NC_013697.1"/>
</dbReference>
<dbReference type="EMBL" id="GQ357915">
    <property type="protein sequence ID" value="ACV50173.1"/>
    <property type="molecule type" value="Genomic_DNA"/>
</dbReference>
<gene>
    <name evidence="1" type="primary">151</name>
</gene>
<name>C9DGC2_BPW14</name>